<feature type="compositionally biased region" description="Polar residues" evidence="4">
    <location>
        <begin position="74"/>
        <end position="88"/>
    </location>
</feature>
<keyword evidence="5" id="KW-0472">Membrane</keyword>
<evidence type="ECO:0000256" key="1">
    <source>
        <dbReference type="ARBA" id="ARBA00022438"/>
    </source>
</evidence>
<evidence type="ECO:0000256" key="3">
    <source>
        <dbReference type="ARBA" id="ARBA00023180"/>
    </source>
</evidence>
<organism evidence="7 8">
    <name type="scientific">Physocladia obscura</name>
    <dbReference type="NCBI Taxonomy" id="109957"/>
    <lineage>
        <taxon>Eukaryota</taxon>
        <taxon>Fungi</taxon>
        <taxon>Fungi incertae sedis</taxon>
        <taxon>Chytridiomycota</taxon>
        <taxon>Chytridiomycota incertae sedis</taxon>
        <taxon>Chytridiomycetes</taxon>
        <taxon>Chytridiales</taxon>
        <taxon>Chytriomycetaceae</taxon>
        <taxon>Physocladia</taxon>
    </lineage>
</organism>
<dbReference type="GO" id="GO:0005886">
    <property type="term" value="C:plasma membrane"/>
    <property type="evidence" value="ECO:0007669"/>
    <property type="project" value="TreeGrafter"/>
</dbReference>
<comment type="caution">
    <text evidence="7">The sequence shown here is derived from an EMBL/GenBank/DDBJ whole genome shotgun (WGS) entry which is preliminary data.</text>
</comment>
<feature type="domain" description="Dipeptidylpeptidase IV N-terminal" evidence="6">
    <location>
        <begin position="224"/>
        <end position="662"/>
    </location>
</feature>
<keyword evidence="1" id="KW-0031">Aminopeptidase</keyword>
<evidence type="ECO:0000256" key="2">
    <source>
        <dbReference type="ARBA" id="ARBA00022825"/>
    </source>
</evidence>
<dbReference type="InterPro" id="IPR002469">
    <property type="entry name" value="Peptidase_S9B_N"/>
</dbReference>
<keyword evidence="5" id="KW-1133">Transmembrane helix</keyword>
<dbReference type="GO" id="GO:0004177">
    <property type="term" value="F:aminopeptidase activity"/>
    <property type="evidence" value="ECO:0007669"/>
    <property type="project" value="UniProtKB-KW"/>
</dbReference>
<keyword evidence="8" id="KW-1185">Reference proteome</keyword>
<dbReference type="AlphaFoldDB" id="A0AAD5T890"/>
<feature type="transmembrane region" description="Helical" evidence="5">
    <location>
        <begin position="112"/>
        <end position="130"/>
    </location>
</feature>
<evidence type="ECO:0000256" key="4">
    <source>
        <dbReference type="SAM" id="MobiDB-lite"/>
    </source>
</evidence>
<dbReference type="InterPro" id="IPR050278">
    <property type="entry name" value="Serine_Prot_S9B/DPPIV"/>
</dbReference>
<dbReference type="GO" id="GO:0006508">
    <property type="term" value="P:proteolysis"/>
    <property type="evidence" value="ECO:0007669"/>
    <property type="project" value="InterPro"/>
</dbReference>
<dbReference type="Pfam" id="PF00930">
    <property type="entry name" value="DPPIV_N"/>
    <property type="match status" value="1"/>
</dbReference>
<evidence type="ECO:0000256" key="5">
    <source>
        <dbReference type="SAM" id="Phobius"/>
    </source>
</evidence>
<dbReference type="PANTHER" id="PTHR11731">
    <property type="entry name" value="PROTEASE FAMILY S9B,C DIPEPTIDYL-PEPTIDASE IV-RELATED"/>
    <property type="match status" value="1"/>
</dbReference>
<name>A0AAD5T890_9FUNG</name>
<feature type="non-terminal residue" evidence="7">
    <location>
        <position position="1"/>
    </location>
</feature>
<feature type="compositionally biased region" description="Low complexity" evidence="4">
    <location>
        <begin position="271"/>
        <end position="284"/>
    </location>
</feature>
<evidence type="ECO:0000259" key="6">
    <source>
        <dbReference type="Pfam" id="PF00930"/>
    </source>
</evidence>
<evidence type="ECO:0000313" key="8">
    <source>
        <dbReference type="Proteomes" id="UP001211907"/>
    </source>
</evidence>
<dbReference type="GO" id="GO:0008239">
    <property type="term" value="F:dipeptidyl-peptidase activity"/>
    <property type="evidence" value="ECO:0007669"/>
    <property type="project" value="TreeGrafter"/>
</dbReference>
<feature type="region of interest" description="Disordered" evidence="4">
    <location>
        <begin position="269"/>
        <end position="296"/>
    </location>
</feature>
<reference evidence="7" key="1">
    <citation type="submission" date="2020-05" db="EMBL/GenBank/DDBJ databases">
        <title>Phylogenomic resolution of chytrid fungi.</title>
        <authorList>
            <person name="Stajich J.E."/>
            <person name="Amses K."/>
            <person name="Simmons R."/>
            <person name="Seto K."/>
            <person name="Myers J."/>
            <person name="Bonds A."/>
            <person name="Quandt C.A."/>
            <person name="Barry K."/>
            <person name="Liu P."/>
            <person name="Grigoriev I."/>
            <person name="Longcore J.E."/>
            <person name="James T.Y."/>
        </authorList>
    </citation>
    <scope>NUCLEOTIDE SEQUENCE</scope>
    <source>
        <strain evidence="7">JEL0513</strain>
    </source>
</reference>
<protein>
    <recommendedName>
        <fullName evidence="6">Dipeptidylpeptidase IV N-terminal domain-containing protein</fullName>
    </recommendedName>
</protein>
<feature type="compositionally biased region" description="Polar residues" evidence="4">
    <location>
        <begin position="48"/>
        <end position="66"/>
    </location>
</feature>
<dbReference type="EMBL" id="JADGJH010000197">
    <property type="protein sequence ID" value="KAJ3134116.1"/>
    <property type="molecule type" value="Genomic_DNA"/>
</dbReference>
<dbReference type="GO" id="GO:0008236">
    <property type="term" value="F:serine-type peptidase activity"/>
    <property type="evidence" value="ECO:0007669"/>
    <property type="project" value="UniProtKB-KW"/>
</dbReference>
<feature type="region of interest" description="Disordered" evidence="4">
    <location>
        <begin position="26"/>
        <end position="88"/>
    </location>
</feature>
<keyword evidence="3" id="KW-0325">Glycoprotein</keyword>
<dbReference type="Gene3D" id="2.140.10.30">
    <property type="entry name" value="Dipeptidylpeptidase IV, N-terminal domain"/>
    <property type="match status" value="1"/>
</dbReference>
<dbReference type="PANTHER" id="PTHR11731:SF200">
    <property type="entry name" value="DIPEPTIDYL PEPTIDASE 10, ISOFORM B"/>
    <property type="match status" value="1"/>
</dbReference>
<keyword evidence="1" id="KW-0645">Protease</keyword>
<sequence length="730" mass="79398">MIRQQTTRDDIEAGFNVNISINNANTATHNNSHNDAAVPLVSVPPPKNTQKQRPNISTRYNRVNSSEDIENDDSASSPSMRPGDNESNLFSKRPVSFSIDARILFAAIQSPTRLAVILGIVLVVVVIASVPRQQQLQQVVTEEGNLLTPFGFGDLHSGRFLPDLAVREWLPVSAVVDGSYLVTDSESGDLVIHHVDSSNTTILVDRSDLFIDQTPLHYTKYILSPTLKHVLLESNVEKGWRHSSFATYHVFNVEKRSLTQLTPPISTAFVQTPSSTQQQQQSSPNDKKKREPESPASPIVSKIALAIWSPTGGSIAYIQNNNIYVTSVSVDDVSSGASTVQITTDGDFNKRNGIADWVYEEEVLAGPTAIWWSLDGTKLAYIKFDDSQVESYKVQMFFSGSVGGGSGGGAGGGGDGGQYPEEISIKYPKAGTANPVAILHIADPRAPSATNRDIPVKFLPTESLFPDDDRIIAEFKWLESNSTATTDGDGNGNMAIVRMMNRVQDHQRLYLVRAVEKELVVNGTTAGGDGIEWIGMLVRDEKSRDGAWLMTNLQQIHILPSLIRKNSAPPPKQKTPIIEPSKAIATARYLELAEDESGTMQIAYYNDATAATPTAWLTKGDFEVTKIVHIDAIRGVVYYLCTEPGVHTQSMQRHLYRVGIEATVAIATSGKKKAASIVVGVGKVEKVTPPKGITWTSSVRSWVIEDEEFREGAGSGGTDEGIGKLIGEVG</sequence>
<keyword evidence="5" id="KW-0812">Transmembrane</keyword>
<dbReference type="Proteomes" id="UP001211907">
    <property type="component" value="Unassembled WGS sequence"/>
</dbReference>
<keyword evidence="1" id="KW-0378">Hydrolase</keyword>
<accession>A0AAD5T890</accession>
<proteinExistence type="predicted"/>
<dbReference type="SUPFAM" id="SSF82171">
    <property type="entry name" value="DPP6 N-terminal domain-like"/>
    <property type="match status" value="1"/>
</dbReference>
<evidence type="ECO:0000313" key="7">
    <source>
        <dbReference type="EMBL" id="KAJ3134116.1"/>
    </source>
</evidence>
<keyword evidence="2" id="KW-0720">Serine protease</keyword>
<gene>
    <name evidence="7" type="ORF">HK100_003768</name>
</gene>